<keyword evidence="3" id="KW-1185">Reference proteome</keyword>
<protein>
    <recommendedName>
        <fullName evidence="4">ABC transporter permease</fullName>
    </recommendedName>
</protein>
<comment type="caution">
    <text evidence="2">The sequence shown here is derived from an EMBL/GenBank/DDBJ whole genome shotgun (WGS) entry which is preliminary data.</text>
</comment>
<name>A0ABW4B8F5_9LACO</name>
<dbReference type="EMBL" id="JBHTMO010000006">
    <property type="protein sequence ID" value="MFD1392590.1"/>
    <property type="molecule type" value="Genomic_DNA"/>
</dbReference>
<dbReference type="RefSeq" id="WP_125584314.1">
    <property type="nucleotide sequence ID" value="NZ_JBHTMO010000006.1"/>
</dbReference>
<feature type="transmembrane region" description="Helical" evidence="1">
    <location>
        <begin position="292"/>
        <end position="313"/>
    </location>
</feature>
<keyword evidence="1" id="KW-0812">Transmembrane</keyword>
<evidence type="ECO:0008006" key="4">
    <source>
        <dbReference type="Google" id="ProtNLM"/>
    </source>
</evidence>
<keyword evidence="1" id="KW-1133">Transmembrane helix</keyword>
<accession>A0ABW4B8F5</accession>
<feature type="transmembrane region" description="Helical" evidence="1">
    <location>
        <begin position="368"/>
        <end position="390"/>
    </location>
</feature>
<gene>
    <name evidence="2" type="ORF">ACFQ3L_03175</name>
</gene>
<evidence type="ECO:0000313" key="3">
    <source>
        <dbReference type="Proteomes" id="UP001597249"/>
    </source>
</evidence>
<keyword evidence="1" id="KW-0472">Membrane</keyword>
<reference evidence="3" key="1">
    <citation type="journal article" date="2019" name="Int. J. Syst. Evol. Microbiol.">
        <title>The Global Catalogue of Microorganisms (GCM) 10K type strain sequencing project: providing services to taxonomists for standard genome sequencing and annotation.</title>
        <authorList>
            <consortium name="The Broad Institute Genomics Platform"/>
            <consortium name="The Broad Institute Genome Sequencing Center for Infectious Disease"/>
            <person name="Wu L."/>
            <person name="Ma J."/>
        </authorList>
    </citation>
    <scope>NUCLEOTIDE SEQUENCE [LARGE SCALE GENOMIC DNA]</scope>
    <source>
        <strain evidence="3">CCM 8911</strain>
    </source>
</reference>
<evidence type="ECO:0000313" key="2">
    <source>
        <dbReference type="EMBL" id="MFD1392590.1"/>
    </source>
</evidence>
<sequence>MVSQFGLDFKRLARTSTTVVIYLAFGLLLLTSFFMKIHDDNYGPGLQLGHYTATMGSLDKAIDRLEKVKPKTKQVKAELKSKTTQKTLIDEINLADTQLVASPVLSAQDPDPVNRLLLKLARFQVKETAAGRGAWLELYRVEGEPTDSSLLGRKKAVLLYQTLLKRHRSQLFFNAARLPAASYLTAQLRSGQTTLLLLAVVVLLVAESFTLDQRKHTTALQQTLPHEPFGVLVARVGATFVLAVLVLAAALATVFVIVGLHDGWGNWAYPLIYSPNGRTAAVLTLGRFAAGWGGLIVLAVLLLTALGALVSLYTAKMGLHLASGVAVILLAVPVVLTAAVVRPVVRFLPSAYLQPAPMLLHEASWPQLPLGGGLAVLLGWTVGLLGLGWLRLKWHPRGQNQ</sequence>
<feature type="transmembrane region" description="Helical" evidence="1">
    <location>
        <begin position="12"/>
        <end position="35"/>
    </location>
</feature>
<dbReference type="Proteomes" id="UP001597249">
    <property type="component" value="Unassembled WGS sequence"/>
</dbReference>
<evidence type="ECO:0000256" key="1">
    <source>
        <dbReference type="SAM" id="Phobius"/>
    </source>
</evidence>
<proteinExistence type="predicted"/>
<feature type="transmembrane region" description="Helical" evidence="1">
    <location>
        <begin position="325"/>
        <end position="348"/>
    </location>
</feature>
<organism evidence="2 3">
    <name type="scientific">Lacticaseibacillus jixianensis</name>
    <dbReference type="NCBI Taxonomy" id="2486012"/>
    <lineage>
        <taxon>Bacteria</taxon>
        <taxon>Bacillati</taxon>
        <taxon>Bacillota</taxon>
        <taxon>Bacilli</taxon>
        <taxon>Lactobacillales</taxon>
        <taxon>Lactobacillaceae</taxon>
        <taxon>Lacticaseibacillus</taxon>
    </lineage>
</organism>
<feature type="transmembrane region" description="Helical" evidence="1">
    <location>
        <begin position="232"/>
        <end position="260"/>
    </location>
</feature>